<evidence type="ECO:0000313" key="2">
    <source>
        <dbReference type="EMBL" id="CAG8958058.1"/>
    </source>
</evidence>
<dbReference type="EMBL" id="CAJVRL010000081">
    <property type="protein sequence ID" value="CAG8958058.1"/>
    <property type="molecule type" value="Genomic_DNA"/>
</dbReference>
<dbReference type="Pfam" id="PF13450">
    <property type="entry name" value="NAD_binding_8"/>
    <property type="match status" value="1"/>
</dbReference>
<sequence>MYFALLFSFLAFANFATPQSWSIFDSYNQEWSSIHRDVCIVGGGSSGIHAAVSLKDSGKTVVVVERNNYLGGHAHTYFKSNTPVDFGVVIFQPIPELPNDRNALFITGNSYANFEISYSYFERFSVRMLNLKSPEVIPNIPGHPANKSLPAVLYATNYESRDFRDGSKVNPTAFSDTEVSAAFAMTTNLLANYKYLLHGYDMPDPVPEDLYLPYGAFVKKYHLEAAFPKLFHWAGGLGDVFHLPAIYVLKYFNAEVILYGFKLGHITPASGSTHELYAKAGDFIGADNIFLESNVIATNRKASSSTGTAELLVSTKDSGLKLLNCKKILLTIPPTLTNLRGWDLTPAEHSVFSQFTTSNGYWTGLVTNVGLNQTVAILNNAAHTPGNVPIFPALYELQPVGVLDDVWHIKFGANNPTMTTEQVKSYVESEIAILQKAYNVPVTKPEWLVMDSHTPFHLQVSPEAIKNGFYNELQKLQGGLGGTMFYSGAAFHTQSSSLLWRFNKEVVLPMMMKSF</sequence>
<evidence type="ECO:0000256" key="1">
    <source>
        <dbReference type="SAM" id="SignalP"/>
    </source>
</evidence>
<dbReference type="OrthoDB" id="68575at2759"/>
<dbReference type="Proteomes" id="UP000696280">
    <property type="component" value="Unassembled WGS sequence"/>
</dbReference>
<proteinExistence type="predicted"/>
<accession>A0A9N9PWQ8</accession>
<feature type="signal peptide" evidence="1">
    <location>
        <begin position="1"/>
        <end position="18"/>
    </location>
</feature>
<organism evidence="2 3">
    <name type="scientific">Hymenoscyphus fraxineus</name>
    <dbReference type="NCBI Taxonomy" id="746836"/>
    <lineage>
        <taxon>Eukaryota</taxon>
        <taxon>Fungi</taxon>
        <taxon>Dikarya</taxon>
        <taxon>Ascomycota</taxon>
        <taxon>Pezizomycotina</taxon>
        <taxon>Leotiomycetes</taxon>
        <taxon>Helotiales</taxon>
        <taxon>Helotiaceae</taxon>
        <taxon>Hymenoscyphus</taxon>
    </lineage>
</organism>
<dbReference type="InterPro" id="IPR036188">
    <property type="entry name" value="FAD/NAD-bd_sf"/>
</dbReference>
<keyword evidence="1" id="KW-0732">Signal</keyword>
<dbReference type="SUPFAM" id="SSF51971">
    <property type="entry name" value="Nucleotide-binding domain"/>
    <property type="match status" value="1"/>
</dbReference>
<dbReference type="Gene3D" id="3.50.50.60">
    <property type="entry name" value="FAD/NAD(P)-binding domain"/>
    <property type="match status" value="1"/>
</dbReference>
<gene>
    <name evidence="2" type="ORF">HYFRA_00000402</name>
</gene>
<dbReference type="AlphaFoldDB" id="A0A9N9PWQ8"/>
<name>A0A9N9PWQ8_9HELO</name>
<comment type="caution">
    <text evidence="2">The sequence shown here is derived from an EMBL/GenBank/DDBJ whole genome shotgun (WGS) entry which is preliminary data.</text>
</comment>
<reference evidence="2" key="1">
    <citation type="submission" date="2021-07" db="EMBL/GenBank/DDBJ databases">
        <authorList>
            <person name="Durling M."/>
        </authorList>
    </citation>
    <scope>NUCLEOTIDE SEQUENCE</scope>
</reference>
<dbReference type="Gene3D" id="1.10.405.20">
    <property type="match status" value="1"/>
</dbReference>
<evidence type="ECO:0000313" key="3">
    <source>
        <dbReference type="Proteomes" id="UP000696280"/>
    </source>
</evidence>
<keyword evidence="3" id="KW-1185">Reference proteome</keyword>
<feature type="chain" id="PRO_5040168075" evidence="1">
    <location>
        <begin position="19"/>
        <end position="515"/>
    </location>
</feature>
<protein>
    <submittedName>
        <fullName evidence="2">Uncharacterized protein</fullName>
    </submittedName>
</protein>